<evidence type="ECO:0000313" key="4">
    <source>
        <dbReference type="EMBL" id="CUH62390.1"/>
    </source>
</evidence>
<keyword evidence="5" id="KW-1185">Reference proteome</keyword>
<dbReference type="AlphaFoldDB" id="A0A0P1F3S8"/>
<accession>A0A0P1F3S8</accession>
<feature type="domain" description="CusB-like beta-barrel" evidence="3">
    <location>
        <begin position="262"/>
        <end position="329"/>
    </location>
</feature>
<dbReference type="Gene3D" id="2.40.50.100">
    <property type="match status" value="1"/>
</dbReference>
<dbReference type="NCBIfam" id="TIGR01730">
    <property type="entry name" value="RND_mfp"/>
    <property type="match status" value="1"/>
</dbReference>
<dbReference type="RefSeq" id="WP_058260894.1">
    <property type="nucleotide sequence ID" value="NZ_CP051181.1"/>
</dbReference>
<protein>
    <submittedName>
        <fullName evidence="4">Multidrug transporter MdtA</fullName>
    </submittedName>
</protein>
<evidence type="ECO:0000259" key="3">
    <source>
        <dbReference type="Pfam" id="PF25954"/>
    </source>
</evidence>
<evidence type="ECO:0000313" key="5">
    <source>
        <dbReference type="Proteomes" id="UP000051587"/>
    </source>
</evidence>
<organism evidence="4 5">
    <name type="scientific">Thalassovita gelatinovora</name>
    <name type="common">Thalassobius gelatinovorus</name>
    <dbReference type="NCBI Taxonomy" id="53501"/>
    <lineage>
        <taxon>Bacteria</taxon>
        <taxon>Pseudomonadati</taxon>
        <taxon>Pseudomonadota</taxon>
        <taxon>Alphaproteobacteria</taxon>
        <taxon>Rhodobacterales</taxon>
        <taxon>Roseobacteraceae</taxon>
        <taxon>Thalassovita</taxon>
    </lineage>
</organism>
<dbReference type="STRING" id="53501.SAMN04488043_11927"/>
<keyword evidence="2" id="KW-0175">Coiled coil</keyword>
<dbReference type="EMBL" id="CYSA01000003">
    <property type="protein sequence ID" value="CUH62390.1"/>
    <property type="molecule type" value="Genomic_DNA"/>
</dbReference>
<dbReference type="Gene3D" id="2.40.30.170">
    <property type="match status" value="1"/>
</dbReference>
<dbReference type="Gene3D" id="2.40.420.20">
    <property type="match status" value="1"/>
</dbReference>
<dbReference type="PANTHER" id="PTHR30469">
    <property type="entry name" value="MULTIDRUG RESISTANCE PROTEIN MDTA"/>
    <property type="match status" value="1"/>
</dbReference>
<dbReference type="PANTHER" id="PTHR30469:SF29">
    <property type="entry name" value="BLR2860 PROTEIN"/>
    <property type="match status" value="1"/>
</dbReference>
<evidence type="ECO:0000256" key="2">
    <source>
        <dbReference type="SAM" id="Coils"/>
    </source>
</evidence>
<dbReference type="GO" id="GO:0015562">
    <property type="term" value="F:efflux transmembrane transporter activity"/>
    <property type="evidence" value="ECO:0007669"/>
    <property type="project" value="TreeGrafter"/>
</dbReference>
<dbReference type="SUPFAM" id="SSF111369">
    <property type="entry name" value="HlyD-like secretion proteins"/>
    <property type="match status" value="1"/>
</dbReference>
<feature type="coiled-coil region" evidence="2">
    <location>
        <begin position="196"/>
        <end position="223"/>
    </location>
</feature>
<dbReference type="InterPro" id="IPR006143">
    <property type="entry name" value="RND_pump_MFP"/>
</dbReference>
<comment type="similarity">
    <text evidence="1">Belongs to the membrane fusion protein (MFP) (TC 8.A.1) family.</text>
</comment>
<dbReference type="OrthoDB" id="9806939at2"/>
<dbReference type="Pfam" id="PF25954">
    <property type="entry name" value="Beta-barrel_RND_2"/>
    <property type="match status" value="1"/>
</dbReference>
<dbReference type="InterPro" id="IPR058792">
    <property type="entry name" value="Beta-barrel_RND_2"/>
</dbReference>
<dbReference type="Proteomes" id="UP000051587">
    <property type="component" value="Unassembled WGS sequence"/>
</dbReference>
<proteinExistence type="inferred from homology"/>
<gene>
    <name evidence="4" type="primary">mdtA_1</name>
    <name evidence="4" type="ORF">TG4357_00075</name>
</gene>
<dbReference type="GO" id="GO:1990281">
    <property type="term" value="C:efflux pump complex"/>
    <property type="evidence" value="ECO:0007669"/>
    <property type="project" value="TreeGrafter"/>
</dbReference>
<name>A0A0P1F3S8_THAGE</name>
<reference evidence="4 5" key="1">
    <citation type="submission" date="2015-09" db="EMBL/GenBank/DDBJ databases">
        <authorList>
            <consortium name="Swine Surveillance"/>
        </authorList>
    </citation>
    <scope>NUCLEOTIDE SEQUENCE [LARGE SCALE GENOMIC DNA]</scope>
    <source>
        <strain evidence="4 5">CECT 4357</strain>
    </source>
</reference>
<feature type="coiled-coil region" evidence="2">
    <location>
        <begin position="123"/>
        <end position="157"/>
    </location>
</feature>
<sequence length="410" mass="43745">MRIVPIITALLVTAGLFLLVMKRDVVIAFATGNTEETTKVEAEQTTTPTSEPASVVRVVVQRSQSREIDSAVILRGETEAARQVEVRSETTSRVISEPLRKGSFVQKDQELCKLDPGTRPAALANAQAQLANAKAQVPQAEARIKEAQARFDEAQINDTVASELSKEGYASNTRVASTQAGVKSAEASIESARSGVESAQAGIRAAEANVEVAETEIERLTITAPFAGLLETDTAELGSLLTAGSVCATVIQLDPIKVIGYVPETQVNRVSLGSLAGARLSDGQEVRGRVIFLSRSADPQTRTFRVDIEVTNEDLSIRDGQTAEILIASAGTRAHLLPQSSLTLDDGGRLGVRIVEDDNVVAFKPVSLIRDTAEGTWVSGLPETVDVIVVGQEYVVDGVKVLPTYREVSQ</sequence>
<evidence type="ECO:0000256" key="1">
    <source>
        <dbReference type="ARBA" id="ARBA00009477"/>
    </source>
</evidence>
<dbReference type="Gene3D" id="1.10.287.470">
    <property type="entry name" value="Helix hairpin bin"/>
    <property type="match status" value="1"/>
</dbReference>